<gene>
    <name evidence="2" type="ORF">SM436_34305</name>
</gene>
<evidence type="ECO:0000256" key="1">
    <source>
        <dbReference type="SAM" id="MobiDB-lite"/>
    </source>
</evidence>
<name>A0ABV4R781_9ACTN</name>
<evidence type="ECO:0000313" key="2">
    <source>
        <dbReference type="EMBL" id="MFA1558791.1"/>
    </source>
</evidence>
<keyword evidence="3" id="KW-1185">Reference proteome</keyword>
<reference evidence="2 3" key="1">
    <citation type="submission" date="2023-11" db="EMBL/GenBank/DDBJ databases">
        <title>Actinomadura monticuli sp. nov., isolated from volcanic ash.</title>
        <authorList>
            <person name="Lee S.D."/>
            <person name="Yang H."/>
            <person name="Kim I.S."/>
        </authorList>
    </citation>
    <scope>NUCLEOTIDE SEQUENCE [LARGE SCALE GENOMIC DNA]</scope>
    <source>
        <strain evidence="2 3">DSM 45346</strain>
    </source>
</reference>
<organism evidence="2 3">
    <name type="scientific">Actinomadura chokoriensis</name>
    <dbReference type="NCBI Taxonomy" id="454156"/>
    <lineage>
        <taxon>Bacteria</taxon>
        <taxon>Bacillati</taxon>
        <taxon>Actinomycetota</taxon>
        <taxon>Actinomycetes</taxon>
        <taxon>Streptosporangiales</taxon>
        <taxon>Thermomonosporaceae</taxon>
        <taxon>Actinomadura</taxon>
    </lineage>
</organism>
<dbReference type="RefSeq" id="WP_371945808.1">
    <property type="nucleotide sequence ID" value="NZ_JAXCEH010000035.1"/>
</dbReference>
<feature type="compositionally biased region" description="Basic and acidic residues" evidence="1">
    <location>
        <begin position="19"/>
        <end position="45"/>
    </location>
</feature>
<feature type="region of interest" description="Disordered" evidence="1">
    <location>
        <begin position="1"/>
        <end position="45"/>
    </location>
</feature>
<comment type="caution">
    <text evidence="2">The sequence shown here is derived from an EMBL/GenBank/DDBJ whole genome shotgun (WGS) entry which is preliminary data.</text>
</comment>
<dbReference type="EMBL" id="JAXCEH010000035">
    <property type="protein sequence ID" value="MFA1558791.1"/>
    <property type="molecule type" value="Genomic_DNA"/>
</dbReference>
<accession>A0ABV4R781</accession>
<sequence>MPRPGIHACGGERGAGAESRMDEDNELRRAEAVGARPKGERRGSR</sequence>
<proteinExistence type="predicted"/>
<dbReference type="Proteomes" id="UP001569904">
    <property type="component" value="Unassembled WGS sequence"/>
</dbReference>
<evidence type="ECO:0000313" key="3">
    <source>
        <dbReference type="Proteomes" id="UP001569904"/>
    </source>
</evidence>
<protein>
    <submittedName>
        <fullName evidence="2">Uncharacterized protein</fullName>
    </submittedName>
</protein>